<feature type="coiled-coil region" evidence="1">
    <location>
        <begin position="69"/>
        <end position="121"/>
    </location>
</feature>
<sequence>MDSLGDKLVHLSLEIEDRTKSVELLSQLINDQSSRHACEITNLENEQTASLEKFASESKEILAGISHTNHSLIERKNALENQRDDLLATHQQVEYTKKKNLDAVRRDIAEAKESAHQAFKQEKSQREKAWFDARVSDINKITWKGIEPNVQRLVRKHREQCEEIKANLQFSKQKLELQCENDLAERVQGYQRNEQQSNALANQRSNFVNMLVREQNEHALSLIKLKERLVLEEESAKNMFALQLDTLAKDYSVALSKITCSPNVQRLAQDLSAKKSARQQELEANLARIGKDIISAKALWEESWMKESAARVEKKKSKTMEVLIAWRSNEIDGLIRKSLLDQGTHESSDDHGVQLTASHATDVTALNESIRKQQIVNKEIKDKLAAIDNSKAALRSRVSKVEEDLRFAESKLKDITCDIDRKKLQHASIMDETSIRIEGSIQAIVRRRCEIEKEIKDATEKYRRELRRYPHVFISDHDKAKEKAMHEHEIKLGDLETHATKSADELREKLQRAQNSIKEQHAILVRSQALAARYREI</sequence>
<feature type="coiled-coil region" evidence="1">
    <location>
        <begin position="496"/>
        <end position="523"/>
    </location>
</feature>
<feature type="coiled-coil region" evidence="1">
    <location>
        <begin position="377"/>
        <end position="418"/>
    </location>
</feature>
<protein>
    <recommendedName>
        <fullName evidence="4">Coiled-coil alpha-helical rod protein 1</fullName>
    </recommendedName>
</protein>
<dbReference type="AlphaFoldDB" id="A0ABD3MUN0"/>
<evidence type="ECO:0000313" key="2">
    <source>
        <dbReference type="EMBL" id="KAL3767650.1"/>
    </source>
</evidence>
<dbReference type="Proteomes" id="UP001530315">
    <property type="component" value="Unassembled WGS sequence"/>
</dbReference>
<name>A0ABD3MUN0_9STRA</name>
<keyword evidence="1" id="KW-0175">Coiled coil</keyword>
<proteinExistence type="predicted"/>
<dbReference type="EMBL" id="JALLAZ020001699">
    <property type="protein sequence ID" value="KAL3767650.1"/>
    <property type="molecule type" value="Genomic_DNA"/>
</dbReference>
<evidence type="ECO:0008006" key="4">
    <source>
        <dbReference type="Google" id="ProtNLM"/>
    </source>
</evidence>
<keyword evidence="3" id="KW-1185">Reference proteome</keyword>
<gene>
    <name evidence="2" type="ORF">ACHAW5_006888</name>
</gene>
<organism evidence="2 3">
    <name type="scientific">Stephanodiscus triporus</name>
    <dbReference type="NCBI Taxonomy" id="2934178"/>
    <lineage>
        <taxon>Eukaryota</taxon>
        <taxon>Sar</taxon>
        <taxon>Stramenopiles</taxon>
        <taxon>Ochrophyta</taxon>
        <taxon>Bacillariophyta</taxon>
        <taxon>Coscinodiscophyceae</taxon>
        <taxon>Thalassiosirophycidae</taxon>
        <taxon>Stephanodiscales</taxon>
        <taxon>Stephanodiscaceae</taxon>
        <taxon>Stephanodiscus</taxon>
    </lineage>
</organism>
<evidence type="ECO:0000313" key="3">
    <source>
        <dbReference type="Proteomes" id="UP001530315"/>
    </source>
</evidence>
<evidence type="ECO:0000256" key="1">
    <source>
        <dbReference type="SAM" id="Coils"/>
    </source>
</evidence>
<comment type="caution">
    <text evidence="2">The sequence shown here is derived from an EMBL/GenBank/DDBJ whole genome shotgun (WGS) entry which is preliminary data.</text>
</comment>
<reference evidence="2 3" key="1">
    <citation type="submission" date="2024-10" db="EMBL/GenBank/DDBJ databases">
        <title>Updated reference genomes for cyclostephanoid diatoms.</title>
        <authorList>
            <person name="Roberts W.R."/>
            <person name="Alverson A.J."/>
        </authorList>
    </citation>
    <scope>NUCLEOTIDE SEQUENCE [LARGE SCALE GENOMIC DNA]</scope>
    <source>
        <strain evidence="2 3">AJA276-08</strain>
    </source>
</reference>
<accession>A0ABD3MUN0</accession>